<dbReference type="GO" id="GO:0016607">
    <property type="term" value="C:nuclear speck"/>
    <property type="evidence" value="ECO:0007669"/>
    <property type="project" value="TreeGrafter"/>
</dbReference>
<evidence type="ECO:0000313" key="9">
    <source>
        <dbReference type="Proteomes" id="UP000261380"/>
    </source>
</evidence>
<evidence type="ECO:0000313" key="8">
    <source>
        <dbReference type="Ensembl" id="ENSXCOP00000006228.1"/>
    </source>
</evidence>
<evidence type="ECO:0000256" key="4">
    <source>
        <dbReference type="ARBA" id="ARBA00022786"/>
    </source>
</evidence>
<keyword evidence="9" id="KW-1185">Reference proteome</keyword>
<evidence type="ECO:0000256" key="1">
    <source>
        <dbReference type="ARBA" id="ARBA00000885"/>
    </source>
</evidence>
<evidence type="ECO:0000256" key="2">
    <source>
        <dbReference type="ARBA" id="ARBA00006331"/>
    </source>
</evidence>
<dbReference type="Gene3D" id="3.30.2410.10">
    <property type="entry name" value="Hect, E3 ligase catalytic domain"/>
    <property type="match status" value="1"/>
</dbReference>
<dbReference type="InterPro" id="IPR035983">
    <property type="entry name" value="Hect_E3_ubiquitin_ligase"/>
</dbReference>
<comment type="similarity">
    <text evidence="2 6">Belongs to the UPL family. K-HECT subfamily.</text>
</comment>
<dbReference type="GO" id="GO:0061630">
    <property type="term" value="F:ubiquitin protein ligase activity"/>
    <property type="evidence" value="ECO:0007669"/>
    <property type="project" value="UniProtKB-UniRule"/>
</dbReference>
<organism evidence="8 9">
    <name type="scientific">Xiphophorus couchianus</name>
    <name type="common">Monterrey platyfish</name>
    <dbReference type="NCBI Taxonomy" id="32473"/>
    <lineage>
        <taxon>Eukaryota</taxon>
        <taxon>Metazoa</taxon>
        <taxon>Chordata</taxon>
        <taxon>Craniata</taxon>
        <taxon>Vertebrata</taxon>
        <taxon>Euteleostomi</taxon>
        <taxon>Actinopterygii</taxon>
        <taxon>Neopterygii</taxon>
        <taxon>Teleostei</taxon>
        <taxon>Neoteleostei</taxon>
        <taxon>Acanthomorphata</taxon>
        <taxon>Ovalentaria</taxon>
        <taxon>Atherinomorphae</taxon>
        <taxon>Cyprinodontiformes</taxon>
        <taxon>Poeciliidae</taxon>
        <taxon>Poeciliinae</taxon>
        <taxon>Xiphophorus</taxon>
    </lineage>
</organism>
<sequence length="499" mass="56555">MFWFFLPVFPDVEELQFNASPEEFTSKKITTKILQQIEEPLAVASGALPDWCEQLTSKCPFLIPFETRQLYFTCTAFGATMERSRPSTTVRRDDPGEFRVGRLKHERVKVPRGDAMMEWAESVMQIHADRKSVLEVREEGEEGTGLGPTLEFYALVAAEFQRTSLGIWLGCEVDLGGGLKPPGFYVQRSCGLFPAPFPQDSEELERITKLFHFLGIFLAKCIQDNRLVDLPVSQPFFKLLCMGDIKSNMSKLLYHDISVFRLNFQFCPSSKVHGFSAVDLKPNGDDEVMAHIHPAAAPVTGWTVCVCVCVPLNLLFSLCVIVWGQMVTVENAEEYVELMFDFCMHTGIQKQMEAFKEGFNQVFPMEKLSSFSHKEVQMVLCGNQSPSWNADDIINYTEPKLGYTRDRYGSRHTHTHTHSHRVDRKAFLQFTTGCSTLPPGGLANLHPRLTVVRKVDATDSSYPSVNTCVHYLKLPEYSSEDIMRERLLAATMEKGFHLN</sequence>
<feature type="domain" description="HECT" evidence="7">
    <location>
        <begin position="126"/>
        <end position="499"/>
    </location>
</feature>
<dbReference type="FunFam" id="3.30.2410.10:FF:000007">
    <property type="entry name" value="Putative E3 ubiquitin-protein ligase HECTD1"/>
    <property type="match status" value="1"/>
</dbReference>
<reference evidence="8" key="1">
    <citation type="submission" date="2025-08" db="UniProtKB">
        <authorList>
            <consortium name="Ensembl"/>
        </authorList>
    </citation>
    <scope>IDENTIFICATION</scope>
</reference>
<evidence type="ECO:0000256" key="3">
    <source>
        <dbReference type="ARBA" id="ARBA00022679"/>
    </source>
</evidence>
<dbReference type="EC" id="2.3.2.26" evidence="6"/>
<comment type="function">
    <text evidence="6">E3 ubiquitin-protein ligase which accepts ubiquitin from an E2 ubiquitin-conjugating enzyme in the form of a thioester and then directly transfers the ubiquitin to targeted substrates.</text>
</comment>
<dbReference type="Proteomes" id="UP000261380">
    <property type="component" value="Unplaced"/>
</dbReference>
<proteinExistence type="inferred from homology"/>
<protein>
    <recommendedName>
        <fullName evidence="6">E3 ubiquitin-protein ligase</fullName>
        <ecNumber evidence="6">2.3.2.26</ecNumber>
    </recommendedName>
</protein>
<feature type="active site" description="Glycyl thioester intermediate" evidence="5">
    <location>
        <position position="468"/>
    </location>
</feature>
<dbReference type="UniPathway" id="UPA00143"/>
<dbReference type="FunFam" id="3.90.1750.10:FF:000018">
    <property type="entry name" value="E3 ubiquitin-protein ligase HECTD1 isoform X1"/>
    <property type="match status" value="1"/>
</dbReference>
<dbReference type="AlphaFoldDB" id="A0A3B5L1Q0"/>
<dbReference type="GO" id="GO:0043161">
    <property type="term" value="P:proteasome-mediated ubiquitin-dependent protein catabolic process"/>
    <property type="evidence" value="ECO:0007669"/>
    <property type="project" value="TreeGrafter"/>
</dbReference>
<comment type="catalytic activity">
    <reaction evidence="1 6">
        <text>S-ubiquitinyl-[E2 ubiquitin-conjugating enzyme]-L-cysteine + [acceptor protein]-L-lysine = [E2 ubiquitin-conjugating enzyme]-L-cysteine + N(6)-ubiquitinyl-[acceptor protein]-L-lysine.</text>
        <dbReference type="EC" id="2.3.2.26"/>
    </reaction>
</comment>
<dbReference type="Gene3D" id="3.90.1750.10">
    <property type="entry name" value="Hect, E3 ligase catalytic domains"/>
    <property type="match status" value="2"/>
</dbReference>
<dbReference type="FunFam" id="3.90.1750.10:FF:000021">
    <property type="entry name" value="E3 ubiquitin-protein ligase HECTD1 isoform X1"/>
    <property type="match status" value="1"/>
</dbReference>
<dbReference type="GeneTree" id="ENSGT00940000156572"/>
<dbReference type="Gene3D" id="3.30.2160.10">
    <property type="entry name" value="Hect, E3 ligase catalytic domain"/>
    <property type="match status" value="1"/>
</dbReference>
<keyword evidence="3 6" id="KW-0808">Transferase</keyword>
<dbReference type="GO" id="GO:0070534">
    <property type="term" value="P:protein K63-linked ubiquitination"/>
    <property type="evidence" value="ECO:0007669"/>
    <property type="project" value="TreeGrafter"/>
</dbReference>
<comment type="pathway">
    <text evidence="6">Protein modification; protein ubiquitination.</text>
</comment>
<dbReference type="SUPFAM" id="SSF56204">
    <property type="entry name" value="Hect, E3 ligase catalytic domain"/>
    <property type="match status" value="1"/>
</dbReference>
<dbReference type="InterPro" id="IPR045322">
    <property type="entry name" value="HECTD1/TRIP12-like"/>
</dbReference>
<dbReference type="PANTHER" id="PTHR45670">
    <property type="entry name" value="E3 UBIQUITIN-PROTEIN LIGASE TRIP12"/>
    <property type="match status" value="1"/>
</dbReference>
<evidence type="ECO:0000256" key="5">
    <source>
        <dbReference type="PROSITE-ProRule" id="PRU00104"/>
    </source>
</evidence>
<dbReference type="SMART" id="SM00119">
    <property type="entry name" value="HECTc"/>
    <property type="match status" value="1"/>
</dbReference>
<evidence type="ECO:0000259" key="7">
    <source>
        <dbReference type="PROSITE" id="PS50237"/>
    </source>
</evidence>
<evidence type="ECO:0000256" key="6">
    <source>
        <dbReference type="RuleBase" id="RU369009"/>
    </source>
</evidence>
<reference evidence="8" key="2">
    <citation type="submission" date="2025-09" db="UniProtKB">
        <authorList>
            <consortium name="Ensembl"/>
        </authorList>
    </citation>
    <scope>IDENTIFICATION</scope>
</reference>
<dbReference type="InterPro" id="IPR000569">
    <property type="entry name" value="HECT_dom"/>
</dbReference>
<name>A0A3B5L1Q0_9TELE</name>
<dbReference type="Pfam" id="PF00632">
    <property type="entry name" value="HECT"/>
    <property type="match status" value="1"/>
</dbReference>
<keyword evidence="4 5" id="KW-0833">Ubl conjugation pathway</keyword>
<dbReference type="Ensembl" id="ENSXCOT00000006302.1">
    <property type="protein sequence ID" value="ENSXCOP00000006228.1"/>
    <property type="gene ID" value="ENSXCOG00000004817.1"/>
</dbReference>
<dbReference type="PANTHER" id="PTHR45670:SF1">
    <property type="entry name" value="E3 UBIQUITIN-PROTEIN LIGASE HECTD1"/>
    <property type="match status" value="1"/>
</dbReference>
<accession>A0A3B5L1Q0</accession>
<dbReference type="PROSITE" id="PS50237">
    <property type="entry name" value="HECT"/>
    <property type="match status" value="1"/>
</dbReference>